<feature type="transmembrane region" description="Helical" evidence="1">
    <location>
        <begin position="20"/>
        <end position="41"/>
    </location>
</feature>
<comment type="caution">
    <text evidence="4">The sequence shown here is derived from an EMBL/GenBank/DDBJ whole genome shotgun (WGS) entry which is preliminary data.</text>
</comment>
<name>K6Q040_9FIRM</name>
<feature type="domain" description="Peptidoglycan beta-N-acetylmuramidase NamZ C-terminal" evidence="3">
    <location>
        <begin position="286"/>
        <end position="436"/>
    </location>
</feature>
<evidence type="ECO:0000256" key="1">
    <source>
        <dbReference type="SAM" id="Phobius"/>
    </source>
</evidence>
<reference evidence="4" key="2">
    <citation type="submission" date="2012-10" db="EMBL/GenBank/DDBJ databases">
        <title>Improved high-quality draft of Thermaerobacter subterraneus C21, DSM 13965.</title>
        <authorList>
            <consortium name="DOE Joint Genome Institute"/>
            <person name="Eisen J."/>
            <person name="Huntemann M."/>
            <person name="Wei C.-L."/>
            <person name="Han J."/>
            <person name="Detter J.C."/>
            <person name="Han C."/>
            <person name="Tapia R."/>
            <person name="Chen A."/>
            <person name="Kyrpides N."/>
            <person name="Mavromatis K."/>
            <person name="Markowitz V."/>
            <person name="Szeto E."/>
            <person name="Ivanova N."/>
            <person name="Mikhailova N."/>
            <person name="Ovchinnikova G."/>
            <person name="Pagani I."/>
            <person name="Pati A."/>
            <person name="Goodwin L."/>
            <person name="Nordberg H.P."/>
            <person name="Cantor M.N."/>
            <person name="Hua S.X."/>
            <person name="Woyke T."/>
            <person name="Eisen J."/>
            <person name="Klenk H.-P."/>
        </authorList>
    </citation>
    <scope>NUCLEOTIDE SEQUENCE [LARGE SCALE GENOMIC DNA]</scope>
    <source>
        <strain evidence="4">DSM 13965</strain>
    </source>
</reference>
<dbReference type="Gene3D" id="3.40.50.12170">
    <property type="entry name" value="Uncharacterised protein PF07075, DUF1343"/>
    <property type="match status" value="1"/>
</dbReference>
<dbReference type="InterPro" id="IPR048502">
    <property type="entry name" value="NamZ_N"/>
</dbReference>
<dbReference type="STRING" id="867903.ThesuDRAFT_01974"/>
<evidence type="ECO:0000259" key="2">
    <source>
        <dbReference type="Pfam" id="PF07075"/>
    </source>
</evidence>
<dbReference type="GO" id="GO:0033922">
    <property type="term" value="F:peptidoglycan beta-N-acetylmuramidase activity"/>
    <property type="evidence" value="ECO:0007669"/>
    <property type="project" value="InterPro"/>
</dbReference>
<keyword evidence="1" id="KW-0812">Transmembrane</keyword>
<evidence type="ECO:0000313" key="4">
    <source>
        <dbReference type="EMBL" id="EKP94244.1"/>
    </source>
</evidence>
<keyword evidence="1" id="KW-0472">Membrane</keyword>
<evidence type="ECO:0000259" key="3">
    <source>
        <dbReference type="Pfam" id="PF20732"/>
    </source>
</evidence>
<dbReference type="InterPro" id="IPR048503">
    <property type="entry name" value="NamZ_C"/>
</dbReference>
<reference evidence="4" key="1">
    <citation type="submission" date="2010-10" db="EMBL/GenBank/DDBJ databases">
        <authorList>
            <consortium name="US DOE Joint Genome Institute (JGI-PGF)"/>
            <person name="Lucas S."/>
            <person name="Copeland A."/>
            <person name="Lapidus A."/>
            <person name="Bruce D."/>
            <person name="Goodwin L."/>
            <person name="Pitluck S."/>
            <person name="Kyrpides N."/>
            <person name="Mavromatis K."/>
            <person name="Detter J.C."/>
            <person name="Han C."/>
            <person name="Land M."/>
            <person name="Hauser L."/>
            <person name="Markowitz V."/>
            <person name="Cheng J.-F."/>
            <person name="Hugenholtz P."/>
            <person name="Woyke T."/>
            <person name="Wu D."/>
            <person name="Pukall R."/>
            <person name="Wahrenburg C."/>
            <person name="Brambilla E."/>
            <person name="Klenk H.-P."/>
            <person name="Eisen J.A."/>
        </authorList>
    </citation>
    <scope>NUCLEOTIDE SEQUENCE [LARGE SCALE GENOMIC DNA]</scope>
    <source>
        <strain evidence="4">DSM 13965</strain>
    </source>
</reference>
<dbReference type="Gene3D" id="3.90.1150.140">
    <property type="match status" value="1"/>
</dbReference>
<accession>K6Q040</accession>
<protein>
    <recommendedName>
        <fullName evidence="6">DUF1343 domain-containing protein</fullName>
    </recommendedName>
</protein>
<keyword evidence="5" id="KW-1185">Reference proteome</keyword>
<dbReference type="eggNOG" id="COG3876">
    <property type="taxonomic scope" value="Bacteria"/>
</dbReference>
<dbReference type="PIRSF" id="PIRSF016719">
    <property type="entry name" value="UCP016719"/>
    <property type="match status" value="1"/>
</dbReference>
<evidence type="ECO:0000313" key="5">
    <source>
        <dbReference type="Proteomes" id="UP000005710"/>
    </source>
</evidence>
<dbReference type="InterPro" id="IPR008302">
    <property type="entry name" value="NamZ"/>
</dbReference>
<dbReference type="AlphaFoldDB" id="K6Q040"/>
<keyword evidence="1" id="KW-1133">Transmembrane helix</keyword>
<dbReference type="Proteomes" id="UP000005710">
    <property type="component" value="Unassembled WGS sequence"/>
</dbReference>
<dbReference type="HOGENOM" id="CLU_033227_1_0_9"/>
<proteinExistence type="predicted"/>
<dbReference type="Pfam" id="PF07075">
    <property type="entry name" value="NamZ_N"/>
    <property type="match status" value="1"/>
</dbReference>
<dbReference type="EMBL" id="AENY02000003">
    <property type="protein sequence ID" value="EKP94244.1"/>
    <property type="molecule type" value="Genomic_DNA"/>
</dbReference>
<feature type="domain" description="Peptidoglycan beta-N-acetylmuramidase NamZ N-terminal" evidence="2">
    <location>
        <begin position="72"/>
        <end position="281"/>
    </location>
</feature>
<dbReference type="PANTHER" id="PTHR42915">
    <property type="entry name" value="HYPOTHETICAL 460 KDA PROTEIN IN FEUA-SIGW INTERGENIC REGION [PRECURSOR]"/>
    <property type="match status" value="1"/>
</dbReference>
<evidence type="ECO:0008006" key="6">
    <source>
        <dbReference type="Google" id="ProtNLM"/>
    </source>
</evidence>
<sequence>MKGVLIVAIGAQRWRWRAVTAILAGVTILALLAQLFTVLVLEQRHVAARRRVRTGLEVLLTDRLDLIRGKRVGIITNPTGVLPDLRHGVDALATAEGVHLVAIFGPEHGFRGSAQAGGSEGSYVDERTGVPVYDLYGKNRDAIAQLFQNTGVEVVLFDIQDVGTRYYTYIWTMADALEAAALTGTEFIVLDRPNPTGGIQAEGPVLHPEYSSFVGRYPIAQRHGMTVGELALLFNDRFVPDRTGGRRAQLTVIPMQGWFRDMYYEETGLPWVMPSPNMPTVDTAMAYIGMGLMEGTNLSEGRGTTRPFELIGAPYIDWRLGQRLAHAKLPGVRFREAYFAPTFSKYAGRTIGGIQLYVTDRDQFDPIRTAITIIVETKRLYGDRFQWRSDLWIDRLTGSTQVRTAVDAGQSPDAIVAGWQDELAGFRVLRDQYLLYGLRGNGRYR</sequence>
<dbReference type="Pfam" id="PF20732">
    <property type="entry name" value="NamZ_C"/>
    <property type="match status" value="1"/>
</dbReference>
<dbReference type="PANTHER" id="PTHR42915:SF1">
    <property type="entry name" value="PEPTIDOGLYCAN BETA-N-ACETYLMURAMIDASE NAMZ"/>
    <property type="match status" value="1"/>
</dbReference>
<organism evidence="4 5">
    <name type="scientific">Thermaerobacter subterraneus DSM 13965</name>
    <dbReference type="NCBI Taxonomy" id="867903"/>
    <lineage>
        <taxon>Bacteria</taxon>
        <taxon>Bacillati</taxon>
        <taxon>Bacillota</taxon>
        <taxon>Clostridia</taxon>
        <taxon>Eubacteriales</taxon>
        <taxon>Clostridiales Family XVII. Incertae Sedis</taxon>
        <taxon>Thermaerobacter</taxon>
    </lineage>
</organism>
<gene>
    <name evidence="4" type="ORF">ThesuDRAFT_01974</name>
</gene>